<name>A0AAU7JYY7_9MICO</name>
<dbReference type="PANTHER" id="PTHR42752">
    <property type="entry name" value="IMIDAZOLONEPROPIONASE"/>
    <property type="match status" value="1"/>
</dbReference>
<dbReference type="InterPro" id="IPR032466">
    <property type="entry name" value="Metal_Hydrolase"/>
</dbReference>
<comment type="pathway">
    <text evidence="7">Amino-acid degradation; L-histidine degradation into L-glutamate; N-formimidoyl-L-glutamate from L-histidine: step 3/3.</text>
</comment>
<feature type="binding site" evidence="7">
    <location>
        <position position="312"/>
    </location>
    <ligand>
        <name>N-formimidoyl-L-glutamate</name>
        <dbReference type="ChEBI" id="CHEBI:58928"/>
    </ligand>
</feature>
<keyword evidence="4 7" id="KW-0369">Histidine metabolism</keyword>
<dbReference type="EC" id="3.5.2.7" evidence="1 7"/>
<proteinExistence type="inferred from homology"/>
<dbReference type="Gene3D" id="2.30.40.10">
    <property type="entry name" value="Urease, subunit C, domain 1"/>
    <property type="match status" value="1"/>
</dbReference>
<feature type="binding site" evidence="7">
    <location>
        <position position="74"/>
    </location>
    <ligand>
        <name>Zn(2+)</name>
        <dbReference type="ChEBI" id="CHEBI:29105"/>
    </ligand>
</feature>
<feature type="binding site" evidence="7">
    <location>
        <position position="308"/>
    </location>
    <ligand>
        <name>Zn(2+)</name>
        <dbReference type="ChEBI" id="CHEBI:29105"/>
    </ligand>
</feature>
<keyword evidence="2 7" id="KW-0479">Metal-binding</keyword>
<dbReference type="InterPro" id="IPR006680">
    <property type="entry name" value="Amidohydro-rel"/>
</dbReference>
<feature type="binding site" evidence="7">
    <location>
        <position position="139"/>
    </location>
    <ligand>
        <name>N-formimidoyl-L-glutamate</name>
        <dbReference type="ChEBI" id="CHEBI:58928"/>
    </ligand>
</feature>
<evidence type="ECO:0000256" key="5">
    <source>
        <dbReference type="ARBA" id="ARBA00022833"/>
    </source>
</evidence>
<comment type="cofactor">
    <cofactor evidence="7">
        <name>Zn(2+)</name>
        <dbReference type="ChEBI" id="CHEBI:29105"/>
    </cofactor>
    <cofactor evidence="7">
        <name>Fe(3+)</name>
        <dbReference type="ChEBI" id="CHEBI:29034"/>
    </cofactor>
    <text evidence="7">Binds 1 zinc or iron ion per subunit.</text>
</comment>
<feature type="binding site" evidence="7">
    <location>
        <position position="72"/>
    </location>
    <ligand>
        <name>Zn(2+)</name>
        <dbReference type="ChEBI" id="CHEBI:29105"/>
    </ligand>
</feature>
<reference evidence="9" key="1">
    <citation type="submission" date="2024-05" db="EMBL/GenBank/DDBJ databases">
        <authorList>
            <person name="Kim S."/>
            <person name="Heo J."/>
            <person name="Choi H."/>
            <person name="Choi Y."/>
            <person name="Kwon S.-W."/>
            <person name="Kim Y."/>
        </authorList>
    </citation>
    <scope>NUCLEOTIDE SEQUENCE</scope>
    <source>
        <strain evidence="9">KACC 23699</strain>
    </source>
</reference>
<feature type="binding site" evidence="7">
    <location>
        <position position="232"/>
    </location>
    <ligand>
        <name>Fe(3+)</name>
        <dbReference type="ChEBI" id="CHEBI:29034"/>
    </ligand>
</feature>
<protein>
    <recommendedName>
        <fullName evidence="1 7">Imidazolonepropionase</fullName>
        <ecNumber evidence="1 7">3.5.2.7</ecNumber>
    </recommendedName>
    <alternativeName>
        <fullName evidence="7">Imidazolone-5-propionate hydrolase</fullName>
    </alternativeName>
</protein>
<feature type="binding site" evidence="7">
    <location>
        <position position="166"/>
    </location>
    <ligand>
        <name>4-imidazolone-5-propanoate</name>
        <dbReference type="ChEBI" id="CHEBI:77893"/>
    </ligand>
</feature>
<dbReference type="GO" id="GO:0005737">
    <property type="term" value="C:cytoplasm"/>
    <property type="evidence" value="ECO:0007669"/>
    <property type="project" value="UniProtKB-SubCell"/>
</dbReference>
<dbReference type="NCBIfam" id="TIGR01224">
    <property type="entry name" value="hutI"/>
    <property type="match status" value="1"/>
</dbReference>
<comment type="catalytic activity">
    <reaction evidence="7">
        <text>4-imidazolone-5-propanoate + H2O = N-formimidoyl-L-glutamate</text>
        <dbReference type="Rhea" id="RHEA:23660"/>
        <dbReference type="ChEBI" id="CHEBI:15377"/>
        <dbReference type="ChEBI" id="CHEBI:58928"/>
        <dbReference type="ChEBI" id="CHEBI:77893"/>
        <dbReference type="EC" id="3.5.2.7"/>
    </reaction>
</comment>
<gene>
    <name evidence="7 9" type="primary">hutI</name>
    <name evidence="9" type="ORF">ABEG17_07235</name>
</gene>
<keyword evidence="3 7" id="KW-0378">Hydrolase</keyword>
<dbReference type="GO" id="GO:0008270">
    <property type="term" value="F:zinc ion binding"/>
    <property type="evidence" value="ECO:0007669"/>
    <property type="project" value="UniProtKB-UniRule"/>
</dbReference>
<dbReference type="GO" id="GO:0005506">
    <property type="term" value="F:iron ion binding"/>
    <property type="evidence" value="ECO:0007669"/>
    <property type="project" value="UniProtKB-UniRule"/>
</dbReference>
<evidence type="ECO:0000256" key="1">
    <source>
        <dbReference type="ARBA" id="ARBA00012864"/>
    </source>
</evidence>
<accession>A0AAU7JYY7</accession>
<feature type="binding site" evidence="7">
    <location>
        <position position="313"/>
    </location>
    <ligand>
        <name>4-imidazolone-5-propanoate</name>
        <dbReference type="ChEBI" id="CHEBI:77893"/>
    </ligand>
</feature>
<feature type="binding site" evidence="7">
    <location>
        <position position="81"/>
    </location>
    <ligand>
        <name>4-imidazolone-5-propanoate</name>
        <dbReference type="ChEBI" id="CHEBI:77893"/>
    </ligand>
</feature>
<evidence type="ECO:0000313" key="9">
    <source>
        <dbReference type="EMBL" id="XBO45647.1"/>
    </source>
</evidence>
<feature type="binding site" evidence="7">
    <location>
        <position position="74"/>
    </location>
    <ligand>
        <name>Fe(3+)</name>
        <dbReference type="ChEBI" id="CHEBI:29034"/>
    </ligand>
</feature>
<feature type="binding site" evidence="7">
    <location>
        <position position="232"/>
    </location>
    <ligand>
        <name>Zn(2+)</name>
        <dbReference type="ChEBI" id="CHEBI:29105"/>
    </ligand>
</feature>
<dbReference type="PANTHER" id="PTHR42752:SF1">
    <property type="entry name" value="IMIDAZOLONEPROPIONASE-RELATED"/>
    <property type="match status" value="1"/>
</dbReference>
<evidence type="ECO:0000256" key="7">
    <source>
        <dbReference type="HAMAP-Rule" id="MF_00372"/>
    </source>
</evidence>
<feature type="binding site" evidence="7">
    <location>
        <position position="139"/>
    </location>
    <ligand>
        <name>4-imidazolone-5-propanoate</name>
        <dbReference type="ChEBI" id="CHEBI:77893"/>
    </ligand>
</feature>
<evidence type="ECO:0000259" key="8">
    <source>
        <dbReference type="Pfam" id="PF01979"/>
    </source>
</evidence>
<dbReference type="SUPFAM" id="SSF51556">
    <property type="entry name" value="Metallo-dependent hydrolases"/>
    <property type="match status" value="1"/>
</dbReference>
<dbReference type="InterPro" id="IPR011059">
    <property type="entry name" value="Metal-dep_hydrolase_composite"/>
</dbReference>
<feature type="binding site" evidence="7">
    <location>
        <position position="310"/>
    </location>
    <ligand>
        <name>N-formimidoyl-L-glutamate</name>
        <dbReference type="ChEBI" id="CHEBI:58928"/>
    </ligand>
</feature>
<dbReference type="HAMAP" id="MF_00372">
    <property type="entry name" value="HutI"/>
    <property type="match status" value="1"/>
</dbReference>
<dbReference type="GO" id="GO:0019556">
    <property type="term" value="P:L-histidine catabolic process to glutamate and formamide"/>
    <property type="evidence" value="ECO:0007669"/>
    <property type="project" value="UniProtKB-UniRule"/>
</dbReference>
<dbReference type="GO" id="GO:0050480">
    <property type="term" value="F:imidazolonepropionase activity"/>
    <property type="evidence" value="ECO:0007669"/>
    <property type="project" value="UniProtKB-UniRule"/>
</dbReference>
<comment type="similarity">
    <text evidence="7">Belongs to the metallo-dependent hydrolases superfamily. HutI family.</text>
</comment>
<keyword evidence="6 7" id="KW-0408">Iron</keyword>
<keyword evidence="5 7" id="KW-0862">Zinc</keyword>
<dbReference type="AlphaFoldDB" id="A0AAU7JYY7"/>
<feature type="binding site" evidence="7">
    <location>
        <position position="308"/>
    </location>
    <ligand>
        <name>Fe(3+)</name>
        <dbReference type="ChEBI" id="CHEBI:29034"/>
    </ligand>
</feature>
<dbReference type="InterPro" id="IPR005920">
    <property type="entry name" value="HutI"/>
</dbReference>
<feature type="binding site" evidence="7">
    <location>
        <position position="72"/>
    </location>
    <ligand>
        <name>Fe(3+)</name>
        <dbReference type="ChEBI" id="CHEBI:29034"/>
    </ligand>
</feature>
<comment type="subcellular location">
    <subcellularLocation>
        <location evidence="7">Cytoplasm</location>
    </subcellularLocation>
</comment>
<sequence>MFSTLVTGIGELVTCEGTEGPIGDRLGIRRRAALVVEDGNVAWLGSADDAPAADRRVDVGGRAVLPGFVDSHAHLVFAGDRGEEFAARMAGTPYDGGGIGVSVAATRAASDDDLRALVATRIAEMRAQGTTTVEVKSGYGLTVEDEVRALRIASEFTTETTFLGAHVVPAEYARDRAAYLELVSGPMLAAAVPHARWVDVFCEPHSAHAFTADEARAVLVAGRDAGLGLRVHGNQLGHGPGVQLAVELGAASVDHCTYLSDADVTALSDAAGTTVATLLPGVEFSTRSPYPDAAALLRAGVDIALATDCNPGTCYSSSMPFVIALAVREMGLSPGEAVYAATAGSAMSLRRNDIGRIAVGARADLAVLDAPSHVHLSYRAGVPIASVLDLAAASDGDA</sequence>
<dbReference type="EMBL" id="CP157483">
    <property type="protein sequence ID" value="XBO45647.1"/>
    <property type="molecule type" value="Genomic_DNA"/>
</dbReference>
<dbReference type="SUPFAM" id="SSF51338">
    <property type="entry name" value="Composite domain of metallo-dependent hydrolases"/>
    <property type="match status" value="1"/>
</dbReference>
<keyword evidence="7" id="KW-0963">Cytoplasm</keyword>
<dbReference type="Gene3D" id="3.20.20.140">
    <property type="entry name" value="Metal-dependent hydrolases"/>
    <property type="match status" value="1"/>
</dbReference>
<comment type="function">
    <text evidence="7">Catalyzes the hydrolytic cleavage of the carbon-nitrogen bond in imidazolone-5-propanoate to yield N-formimidoyl-L-glutamate. It is the third step in the universal histidine degradation pathway.</text>
</comment>
<evidence type="ECO:0000256" key="2">
    <source>
        <dbReference type="ARBA" id="ARBA00022723"/>
    </source>
</evidence>
<evidence type="ECO:0000256" key="3">
    <source>
        <dbReference type="ARBA" id="ARBA00022801"/>
    </source>
</evidence>
<feature type="domain" description="Amidohydrolase-related" evidence="8">
    <location>
        <begin position="64"/>
        <end position="370"/>
    </location>
</feature>
<evidence type="ECO:0000256" key="4">
    <source>
        <dbReference type="ARBA" id="ARBA00022808"/>
    </source>
</evidence>
<feature type="binding site" evidence="7">
    <location>
        <position position="235"/>
    </location>
    <ligand>
        <name>4-imidazolone-5-propanoate</name>
        <dbReference type="ChEBI" id="CHEBI:77893"/>
    </ligand>
</feature>
<dbReference type="Pfam" id="PF01979">
    <property type="entry name" value="Amidohydro_1"/>
    <property type="match status" value="1"/>
</dbReference>
<organism evidence="9">
    <name type="scientific">Pedococcus sp. KACC 23699</name>
    <dbReference type="NCBI Taxonomy" id="3149228"/>
    <lineage>
        <taxon>Bacteria</taxon>
        <taxon>Bacillati</taxon>
        <taxon>Actinomycetota</taxon>
        <taxon>Actinomycetes</taxon>
        <taxon>Micrococcales</taxon>
        <taxon>Intrasporangiaceae</taxon>
        <taxon>Pedococcus</taxon>
    </lineage>
</organism>
<evidence type="ECO:0000256" key="6">
    <source>
        <dbReference type="ARBA" id="ARBA00023004"/>
    </source>
</evidence>